<feature type="transmembrane region" description="Helical" evidence="1">
    <location>
        <begin position="47"/>
        <end position="64"/>
    </location>
</feature>
<keyword evidence="1" id="KW-0812">Transmembrane</keyword>
<dbReference type="Gene3D" id="2.10.109.10">
    <property type="entry name" value="Umud Fragment, subunit A"/>
    <property type="match status" value="1"/>
</dbReference>
<protein>
    <submittedName>
        <fullName evidence="3">S26 family signal peptidase</fullName>
    </submittedName>
</protein>
<dbReference type="SUPFAM" id="SSF51306">
    <property type="entry name" value="LexA/Signal peptidase"/>
    <property type="match status" value="1"/>
</dbReference>
<dbReference type="Pfam" id="PF10502">
    <property type="entry name" value="Peptidase_S26"/>
    <property type="match status" value="1"/>
</dbReference>
<dbReference type="InterPro" id="IPR019533">
    <property type="entry name" value="Peptidase_S26"/>
</dbReference>
<organism evidence="3 4">
    <name type="scientific">Neotamlana sargassicola</name>
    <dbReference type="NCBI Taxonomy" id="2883125"/>
    <lineage>
        <taxon>Bacteria</taxon>
        <taxon>Pseudomonadati</taxon>
        <taxon>Bacteroidota</taxon>
        <taxon>Flavobacteriia</taxon>
        <taxon>Flavobacteriales</taxon>
        <taxon>Flavobacteriaceae</taxon>
        <taxon>Neotamlana</taxon>
    </lineage>
</organism>
<dbReference type="Proteomes" id="UP001139286">
    <property type="component" value="Unassembled WGS sequence"/>
</dbReference>
<feature type="transmembrane region" description="Helical" evidence="1">
    <location>
        <begin position="25"/>
        <end position="41"/>
    </location>
</feature>
<dbReference type="EMBL" id="JAJAPX010000002">
    <property type="protein sequence ID" value="MCB4807943.1"/>
    <property type="molecule type" value="Genomic_DNA"/>
</dbReference>
<keyword evidence="4" id="KW-1185">Reference proteome</keyword>
<feature type="domain" description="Peptidase S26" evidence="2">
    <location>
        <begin position="77"/>
        <end position="127"/>
    </location>
</feature>
<dbReference type="RefSeq" id="WP_226695367.1">
    <property type="nucleotide sequence ID" value="NZ_JAJAPX010000002.1"/>
</dbReference>
<proteinExistence type="predicted"/>
<evidence type="ECO:0000313" key="3">
    <source>
        <dbReference type="EMBL" id="MCB4807943.1"/>
    </source>
</evidence>
<accession>A0A9X1I608</accession>
<name>A0A9X1I608_9FLAO</name>
<evidence type="ECO:0000256" key="1">
    <source>
        <dbReference type="SAM" id="Phobius"/>
    </source>
</evidence>
<dbReference type="GO" id="GO:0004252">
    <property type="term" value="F:serine-type endopeptidase activity"/>
    <property type="evidence" value="ECO:0007669"/>
    <property type="project" value="InterPro"/>
</dbReference>
<dbReference type="AlphaFoldDB" id="A0A9X1I608"/>
<keyword evidence="1" id="KW-1133">Transmembrane helix</keyword>
<dbReference type="InterPro" id="IPR036286">
    <property type="entry name" value="LexA/Signal_pep-like_sf"/>
</dbReference>
<keyword evidence="1" id="KW-0472">Membrane</keyword>
<evidence type="ECO:0000259" key="2">
    <source>
        <dbReference type="Pfam" id="PF10502"/>
    </source>
</evidence>
<gene>
    <name evidence="3" type="ORF">LG651_06735</name>
</gene>
<reference evidence="3" key="1">
    <citation type="submission" date="2021-10" db="EMBL/GenBank/DDBJ databases">
        <title>Tamlana sargassums sp. nov., and Tamlana laminarinivorans sp. nov., two new bacteria isolated from the brown alga.</title>
        <authorList>
            <person name="Li J."/>
        </authorList>
    </citation>
    <scope>NUCLEOTIDE SEQUENCE</scope>
    <source>
        <strain evidence="3">62-3</strain>
    </source>
</reference>
<dbReference type="GO" id="GO:0006465">
    <property type="term" value="P:signal peptide processing"/>
    <property type="evidence" value="ECO:0007669"/>
    <property type="project" value="InterPro"/>
</dbReference>
<feature type="transmembrane region" description="Helical" evidence="1">
    <location>
        <begin position="76"/>
        <end position="99"/>
    </location>
</feature>
<comment type="caution">
    <text evidence="3">The sequence shown here is derived from an EMBL/GenBank/DDBJ whole genome shotgun (WGS) entry which is preliminary data.</text>
</comment>
<dbReference type="CDD" id="cd06530">
    <property type="entry name" value="S26_SPase_I"/>
    <property type="match status" value="1"/>
</dbReference>
<evidence type="ECO:0000313" key="4">
    <source>
        <dbReference type="Proteomes" id="UP001139286"/>
    </source>
</evidence>
<sequence>MNKSIEFLNFYILFKKYSKHIKKKYLILVLLFVVLTIYGVFWLGGTILIIALLYLSINYLLSLIKNIFIKKLCKGIFSFLIFLFVAIGIRVFVVDIYLIPSSSMENTLYPKDVILVNKLKYGPNLPKSPYEIPWVNLYYLLQDNSKEAVTKRIWPVKR</sequence>